<reference evidence="14" key="1">
    <citation type="submission" date="2025-08" db="UniProtKB">
        <authorList>
            <consortium name="Ensembl"/>
        </authorList>
    </citation>
    <scope>IDENTIFICATION</scope>
</reference>
<evidence type="ECO:0000256" key="5">
    <source>
        <dbReference type="ARBA" id="ARBA00023235"/>
    </source>
</evidence>
<sequence>MPIFVVNTNFAKSNLPETLLSELNEELTKAMGKPDQFIAVHVHADQVMMIGGKEDPCALCSFHSNENISCDQIKQYSKLLCGLLNKQLGISPDRIYIKFVDMDPCNMDLNNTTLG</sequence>
<name>A0A3Q2YV08_HIPCM</name>
<dbReference type="PANTHER" id="PTHR11954:SF6">
    <property type="entry name" value="MACROPHAGE MIGRATION INHIBITORY FACTOR"/>
    <property type="match status" value="1"/>
</dbReference>
<evidence type="ECO:0000256" key="3">
    <source>
        <dbReference type="ARBA" id="ARBA00022514"/>
    </source>
</evidence>
<evidence type="ECO:0000313" key="15">
    <source>
        <dbReference type="Proteomes" id="UP000264820"/>
    </source>
</evidence>
<comment type="catalytic activity">
    <reaction evidence="7">
        <text>L-dopachrome = 5,6-dihydroxyindole-2-carboxylate</text>
        <dbReference type="Rhea" id="RHEA:13041"/>
        <dbReference type="ChEBI" id="CHEBI:16875"/>
        <dbReference type="ChEBI" id="CHEBI:57509"/>
        <dbReference type="EC" id="5.3.3.12"/>
    </reaction>
</comment>
<accession>A0A3Q2YV08</accession>
<protein>
    <recommendedName>
        <fullName evidence="10">Macrophage migration inhibitory factor</fullName>
        <ecNumber evidence="9">5.3.2.1</ecNumber>
        <ecNumber evidence="8">5.3.3.12</ecNumber>
    </recommendedName>
    <alternativeName>
        <fullName evidence="13">L-dopachrome isomerase</fullName>
    </alternativeName>
    <alternativeName>
        <fullName evidence="11">L-dopachrome tautomerase</fullName>
    </alternativeName>
    <alternativeName>
        <fullName evidence="12">Phenylpyruvate tautomerase</fullName>
    </alternativeName>
</protein>
<dbReference type="GO" id="GO:0050178">
    <property type="term" value="F:phenylpyruvate tautomerase activity"/>
    <property type="evidence" value="ECO:0007669"/>
    <property type="project" value="UniProtKB-EC"/>
</dbReference>
<evidence type="ECO:0000256" key="8">
    <source>
        <dbReference type="ARBA" id="ARBA00038932"/>
    </source>
</evidence>
<keyword evidence="3" id="KW-0202">Cytokine</keyword>
<evidence type="ECO:0000256" key="9">
    <source>
        <dbReference type="ARBA" id="ARBA00039086"/>
    </source>
</evidence>
<dbReference type="EC" id="5.3.2.1" evidence="9"/>
<dbReference type="KEGG" id="hcq:109524442"/>
<dbReference type="InterPro" id="IPR014347">
    <property type="entry name" value="Tautomerase/MIF_sf"/>
</dbReference>
<keyword evidence="15" id="KW-1185">Reference proteome</keyword>
<dbReference type="InterPro" id="IPR001398">
    <property type="entry name" value="Macrophage_inhib_fac"/>
</dbReference>
<reference evidence="14" key="2">
    <citation type="submission" date="2025-09" db="UniProtKB">
        <authorList>
            <consortium name="Ensembl"/>
        </authorList>
    </citation>
    <scope>IDENTIFICATION</scope>
</reference>
<keyword evidence="4" id="KW-0964">Secreted</keyword>
<dbReference type="GeneTree" id="ENSGT00940000155608"/>
<dbReference type="RefSeq" id="XP_019739905.1">
    <property type="nucleotide sequence ID" value="XM_019884346.1"/>
</dbReference>
<organism evidence="14 15">
    <name type="scientific">Hippocampus comes</name>
    <name type="common">Tiger tail seahorse</name>
    <dbReference type="NCBI Taxonomy" id="109280"/>
    <lineage>
        <taxon>Eukaryota</taxon>
        <taxon>Metazoa</taxon>
        <taxon>Chordata</taxon>
        <taxon>Craniata</taxon>
        <taxon>Vertebrata</taxon>
        <taxon>Euteleostomi</taxon>
        <taxon>Actinopterygii</taxon>
        <taxon>Neopterygii</taxon>
        <taxon>Teleostei</taxon>
        <taxon>Neoteleostei</taxon>
        <taxon>Acanthomorphata</taxon>
        <taxon>Syngnathiaria</taxon>
        <taxon>Syngnathiformes</taxon>
        <taxon>Syngnathoidei</taxon>
        <taxon>Syngnathidae</taxon>
        <taxon>Hippocampus</taxon>
    </lineage>
</organism>
<dbReference type="Ensembl" id="ENSHCOT00000000467.1">
    <property type="protein sequence ID" value="ENSHCOP00000022672.1"/>
    <property type="gene ID" value="ENSHCOG00000010642.1"/>
</dbReference>
<comment type="similarity">
    <text evidence="2">Belongs to the MIF family.</text>
</comment>
<proteinExistence type="inferred from homology"/>
<evidence type="ECO:0000256" key="13">
    <source>
        <dbReference type="ARBA" id="ARBA00042730"/>
    </source>
</evidence>
<dbReference type="GO" id="GO:0005615">
    <property type="term" value="C:extracellular space"/>
    <property type="evidence" value="ECO:0007669"/>
    <property type="project" value="UniProtKB-KW"/>
</dbReference>
<keyword evidence="5" id="KW-0413">Isomerase</keyword>
<dbReference type="GO" id="GO:0005125">
    <property type="term" value="F:cytokine activity"/>
    <property type="evidence" value="ECO:0007669"/>
    <property type="project" value="UniProtKB-KW"/>
</dbReference>
<evidence type="ECO:0000256" key="10">
    <source>
        <dbReference type="ARBA" id="ARBA00039619"/>
    </source>
</evidence>
<comment type="subcellular location">
    <subcellularLocation>
        <location evidence="1">Secreted</location>
    </subcellularLocation>
</comment>
<dbReference type="SUPFAM" id="SSF55331">
    <property type="entry name" value="Tautomerase/MIF"/>
    <property type="match status" value="1"/>
</dbReference>
<dbReference type="EC" id="5.3.3.12" evidence="8"/>
<evidence type="ECO:0000256" key="2">
    <source>
        <dbReference type="ARBA" id="ARBA00005851"/>
    </source>
</evidence>
<dbReference type="STRING" id="109280.ENSHCOP00000022672"/>
<evidence type="ECO:0000313" key="14">
    <source>
        <dbReference type="Ensembl" id="ENSHCOP00000022672.1"/>
    </source>
</evidence>
<dbReference type="GO" id="GO:0004167">
    <property type="term" value="F:dopachrome isomerase activity"/>
    <property type="evidence" value="ECO:0007669"/>
    <property type="project" value="UniProtKB-EC"/>
</dbReference>
<dbReference type="Proteomes" id="UP000264820">
    <property type="component" value="Unplaced"/>
</dbReference>
<evidence type="ECO:0000256" key="12">
    <source>
        <dbReference type="ARBA" id="ARBA00041912"/>
    </source>
</evidence>
<dbReference type="PANTHER" id="PTHR11954">
    <property type="entry name" value="D-DOPACHROME DECARBOXYLASE"/>
    <property type="match status" value="1"/>
</dbReference>
<evidence type="ECO:0000256" key="1">
    <source>
        <dbReference type="ARBA" id="ARBA00004613"/>
    </source>
</evidence>
<evidence type="ECO:0000256" key="4">
    <source>
        <dbReference type="ARBA" id="ARBA00022525"/>
    </source>
</evidence>
<dbReference type="AlphaFoldDB" id="A0A3Q2YV08"/>
<comment type="catalytic activity">
    <reaction evidence="6">
        <text>3-phenylpyruvate = enol-phenylpyruvate</text>
        <dbReference type="Rhea" id="RHEA:17097"/>
        <dbReference type="ChEBI" id="CHEBI:16815"/>
        <dbReference type="ChEBI" id="CHEBI:18005"/>
        <dbReference type="EC" id="5.3.2.1"/>
    </reaction>
</comment>
<evidence type="ECO:0000256" key="7">
    <source>
        <dbReference type="ARBA" id="ARBA00036823"/>
    </source>
</evidence>
<evidence type="ECO:0000256" key="11">
    <source>
        <dbReference type="ARBA" id="ARBA00041631"/>
    </source>
</evidence>
<evidence type="ECO:0000256" key="6">
    <source>
        <dbReference type="ARBA" id="ARBA00036735"/>
    </source>
</evidence>
<dbReference type="OrthoDB" id="255819at2759"/>
<dbReference type="Gene3D" id="3.30.429.10">
    <property type="entry name" value="Macrophage Migration Inhibitory Factor"/>
    <property type="match status" value="1"/>
</dbReference>
<dbReference type="OMA" id="NKHLHIS"/>
<dbReference type="GeneID" id="109524442"/>
<dbReference type="Pfam" id="PF01187">
    <property type="entry name" value="MIF"/>
    <property type="match status" value="1"/>
</dbReference>